<gene>
    <name evidence="3" type="ORF">HWQ67_13700</name>
</gene>
<organism evidence="3 4">
    <name type="scientific">Candidatus Magnetobacterium casense</name>
    <dbReference type="NCBI Taxonomy" id="1455061"/>
    <lineage>
        <taxon>Bacteria</taxon>
        <taxon>Pseudomonadati</taxon>
        <taxon>Nitrospirota</taxon>
        <taxon>Thermodesulfovibrionia</taxon>
        <taxon>Thermodesulfovibrionales</taxon>
        <taxon>Candidatus Magnetobacteriaceae</taxon>
        <taxon>Candidatus Magnetobacterium</taxon>
    </lineage>
</organism>
<sequence length="300" mass="33540">MGRYLSILNPGDTIGIVSPSDPLCYCDDLRRGIEYLERLGFRTEVGRHIGSPVPGERAEDINHFFGRDDIKAIFSTQGGNSAEQVLPHCDMDIIGANPTIFMGLSDVTVFLNAIHHRTGLVTYHGNNVRLGVNAEPDDYDRQELINRLCLGKAGDVKPRRGRTAIRHGVGRGRLLGGNLRCLLKLADTEFWPDFTDSILFIESYRITPESCLRYFEVLRHMGVFEGVRGVLVGFNYSMQVTHPEMRQMERLLAEFTDGYDFPILKVEDFGHFCPNTVLPVGSVVELDANAGRITIIPDSV</sequence>
<comment type="caution">
    <text evidence="3">The sequence shown here is derived from an EMBL/GenBank/DDBJ whole genome shotgun (WGS) entry which is preliminary data.</text>
</comment>
<dbReference type="InterPro" id="IPR003507">
    <property type="entry name" value="S66_fam"/>
</dbReference>
<evidence type="ECO:0000313" key="3">
    <source>
        <dbReference type="EMBL" id="MBV6342638.1"/>
    </source>
</evidence>
<feature type="domain" description="LD-carboxypeptidase N-terminal" evidence="1">
    <location>
        <begin position="14"/>
        <end position="125"/>
    </location>
</feature>
<evidence type="ECO:0000259" key="2">
    <source>
        <dbReference type="Pfam" id="PF17676"/>
    </source>
</evidence>
<dbReference type="Pfam" id="PF02016">
    <property type="entry name" value="Peptidase_S66"/>
    <property type="match status" value="1"/>
</dbReference>
<dbReference type="InterPro" id="IPR040449">
    <property type="entry name" value="Peptidase_S66_N"/>
</dbReference>
<proteinExistence type="predicted"/>
<dbReference type="EMBL" id="JABXWD010000302">
    <property type="protein sequence ID" value="MBV6342638.1"/>
    <property type="molecule type" value="Genomic_DNA"/>
</dbReference>
<dbReference type="RefSeq" id="WP_218253253.1">
    <property type="nucleotide sequence ID" value="NZ_JABXWD010000302.1"/>
</dbReference>
<protein>
    <submittedName>
        <fullName evidence="3">LD-carboxypeptidase</fullName>
    </submittedName>
</protein>
<evidence type="ECO:0000259" key="1">
    <source>
        <dbReference type="Pfam" id="PF02016"/>
    </source>
</evidence>
<reference evidence="3 4" key="1">
    <citation type="journal article" date="2020" name="J Geophys Res Biogeosci">
        <title>Magnetotaxis as an Adaptation to Enable Bacterial Shuttling of Microbial Sulfur and Sulfur Cycling Across Aquatic Oxic#Anoxic Interfaces.</title>
        <authorList>
            <person name="Li J."/>
            <person name="Liu P."/>
            <person name="Wang J."/>
            <person name="Roberts A.P."/>
            <person name="Pan Y."/>
        </authorList>
    </citation>
    <scope>NUCLEOTIDE SEQUENCE [LARGE SCALE GENOMIC DNA]</scope>
    <source>
        <strain evidence="3 4">MYR-1_YQ</strain>
    </source>
</reference>
<feature type="domain" description="LD-carboxypeptidase C-terminal" evidence="2">
    <location>
        <begin position="171"/>
        <end position="286"/>
    </location>
</feature>
<name>A0ABS6S2M5_9BACT</name>
<keyword evidence="4" id="KW-1185">Reference proteome</keyword>
<dbReference type="PIRSF" id="PIRSF028757">
    <property type="entry name" value="LD-carboxypeptidase"/>
    <property type="match status" value="1"/>
</dbReference>
<dbReference type="InterPro" id="IPR040921">
    <property type="entry name" value="Peptidase_S66C"/>
</dbReference>
<evidence type="ECO:0000313" key="4">
    <source>
        <dbReference type="Proteomes" id="UP001196980"/>
    </source>
</evidence>
<accession>A0ABS6S2M5</accession>
<dbReference type="PANTHER" id="PTHR30237">
    <property type="entry name" value="MURAMOYLTETRAPEPTIDE CARBOXYPEPTIDASE"/>
    <property type="match status" value="1"/>
</dbReference>
<dbReference type="Proteomes" id="UP001196980">
    <property type="component" value="Unassembled WGS sequence"/>
</dbReference>
<dbReference type="Pfam" id="PF17676">
    <property type="entry name" value="Peptidase_S66C"/>
    <property type="match status" value="1"/>
</dbReference>